<dbReference type="SMART" id="SM00091">
    <property type="entry name" value="PAS"/>
    <property type="match status" value="3"/>
</dbReference>
<dbReference type="SMART" id="SM00267">
    <property type="entry name" value="GGDEF"/>
    <property type="match status" value="1"/>
</dbReference>
<dbReference type="InterPro" id="IPR052155">
    <property type="entry name" value="Biofilm_reg_signaling"/>
</dbReference>
<evidence type="ECO:0000313" key="4">
    <source>
        <dbReference type="EMBL" id="MFE8703354.1"/>
    </source>
</evidence>
<dbReference type="InterPro" id="IPR013655">
    <property type="entry name" value="PAS_fold_3"/>
</dbReference>
<feature type="domain" description="PAS" evidence="1">
    <location>
        <begin position="259"/>
        <end position="330"/>
    </location>
</feature>
<dbReference type="SUPFAM" id="SSF55073">
    <property type="entry name" value="Nucleotide cyclase"/>
    <property type="match status" value="1"/>
</dbReference>
<dbReference type="NCBIfam" id="TIGR00229">
    <property type="entry name" value="sensory_box"/>
    <property type="match status" value="3"/>
</dbReference>
<dbReference type="RefSeq" id="WP_389363825.1">
    <property type="nucleotide sequence ID" value="NZ_JBIACK010000015.1"/>
</dbReference>
<protein>
    <submittedName>
        <fullName evidence="4">PAS domain S-box protein</fullName>
    </submittedName>
</protein>
<dbReference type="PANTHER" id="PTHR44757:SF2">
    <property type="entry name" value="BIOFILM ARCHITECTURE MAINTENANCE PROTEIN MBAA"/>
    <property type="match status" value="1"/>
</dbReference>
<accession>A0ABW6KGL6</accession>
<organism evidence="4 5">
    <name type="scientific">Cytobacillus spartinae</name>
    <dbReference type="NCBI Taxonomy" id="3299023"/>
    <lineage>
        <taxon>Bacteria</taxon>
        <taxon>Bacillati</taxon>
        <taxon>Bacillota</taxon>
        <taxon>Bacilli</taxon>
        <taxon>Bacillales</taxon>
        <taxon>Bacillaceae</taxon>
        <taxon>Cytobacillus</taxon>
    </lineage>
</organism>
<dbReference type="PANTHER" id="PTHR44757">
    <property type="entry name" value="DIGUANYLATE CYCLASE DGCP"/>
    <property type="match status" value="1"/>
</dbReference>
<name>A0ABW6KGL6_9BACI</name>
<dbReference type="Proteomes" id="UP001601059">
    <property type="component" value="Unassembled WGS sequence"/>
</dbReference>
<dbReference type="Pfam" id="PF13426">
    <property type="entry name" value="PAS_9"/>
    <property type="match status" value="2"/>
</dbReference>
<feature type="domain" description="PAS" evidence="1">
    <location>
        <begin position="7"/>
        <end position="77"/>
    </location>
</feature>
<proteinExistence type="predicted"/>
<dbReference type="InterPro" id="IPR000014">
    <property type="entry name" value="PAS"/>
</dbReference>
<gene>
    <name evidence="4" type="ORF">ACFYKX_22595</name>
</gene>
<evidence type="ECO:0000259" key="2">
    <source>
        <dbReference type="PROSITE" id="PS50113"/>
    </source>
</evidence>
<dbReference type="Pfam" id="PF00990">
    <property type="entry name" value="GGDEF"/>
    <property type="match status" value="1"/>
</dbReference>
<dbReference type="CDD" id="cd01949">
    <property type="entry name" value="GGDEF"/>
    <property type="match status" value="1"/>
</dbReference>
<sequence>MLRQFSHEQLFFNAFQNAAIGMAIMSLDGKWMKVNPSFCQKTGLSMEELYESHFSDIIHPDDHEYIVNKLREFENGDISYNQLEVRWIDKQQRVLWGNVTTSLVSDQQNEPLFLIVQIEDITERKQIEENLLKSEELFRNMLDNSPDPMAVHTDGVLVYANYAAAKIVGAKDPSQVIGVKIEEFLEPSFIEKSNEVQEYVKSTGHSLENVEFQLKTATGETVEIILSCSLITFNGRDSIQVSYKDITTRKTLEETLSRNHMRLQGMFNEAGVAIALVDGNTGKTIDCNPALELFTGYTKDELSKMSFSDFTHKDDILKDLSLLTKLLAREMSSYRMEKRYVTKSGEIVWGLLNVSLLEDVSPNYVIGVVQDITQQKQVEEKLQIANKQLTLYSYQDGLTGIFNRRYFDDYLQTEWNRAYREGTPLTLILFDLDCFKLYNDTYGHNLGDMCLKKVAETAKNTAMRPGDVVARYGGEEFAMILPNTHKFGGEKKAEELRARIEELAIPHIRSKVSTFVTISVGVATITPTAHELPSTIIQAADEALYLAKKENRNCIRVY</sequence>
<dbReference type="PROSITE" id="PS50112">
    <property type="entry name" value="PAS"/>
    <property type="match status" value="2"/>
</dbReference>
<feature type="domain" description="GGDEF" evidence="3">
    <location>
        <begin position="423"/>
        <end position="558"/>
    </location>
</feature>
<feature type="domain" description="PAC" evidence="2">
    <location>
        <begin position="334"/>
        <end position="384"/>
    </location>
</feature>
<dbReference type="Pfam" id="PF08447">
    <property type="entry name" value="PAS_3"/>
    <property type="match status" value="1"/>
</dbReference>
<dbReference type="SMART" id="SM00086">
    <property type="entry name" value="PAC"/>
    <property type="match status" value="3"/>
</dbReference>
<dbReference type="InterPro" id="IPR000700">
    <property type="entry name" value="PAS-assoc_C"/>
</dbReference>
<dbReference type="InterPro" id="IPR043128">
    <property type="entry name" value="Rev_trsase/Diguanyl_cyclase"/>
</dbReference>
<dbReference type="InterPro" id="IPR035965">
    <property type="entry name" value="PAS-like_dom_sf"/>
</dbReference>
<evidence type="ECO:0000259" key="1">
    <source>
        <dbReference type="PROSITE" id="PS50112"/>
    </source>
</evidence>
<feature type="domain" description="PAC" evidence="2">
    <location>
        <begin position="81"/>
        <end position="133"/>
    </location>
</feature>
<dbReference type="EMBL" id="JBIACK010000015">
    <property type="protein sequence ID" value="MFE8703354.1"/>
    <property type="molecule type" value="Genomic_DNA"/>
</dbReference>
<dbReference type="PROSITE" id="PS50113">
    <property type="entry name" value="PAC"/>
    <property type="match status" value="2"/>
</dbReference>
<dbReference type="SUPFAM" id="SSF55785">
    <property type="entry name" value="PYP-like sensor domain (PAS domain)"/>
    <property type="match status" value="3"/>
</dbReference>
<evidence type="ECO:0000259" key="3">
    <source>
        <dbReference type="PROSITE" id="PS50887"/>
    </source>
</evidence>
<dbReference type="InterPro" id="IPR000160">
    <property type="entry name" value="GGDEF_dom"/>
</dbReference>
<dbReference type="NCBIfam" id="TIGR00254">
    <property type="entry name" value="GGDEF"/>
    <property type="match status" value="1"/>
</dbReference>
<comment type="caution">
    <text evidence="4">The sequence shown here is derived from an EMBL/GenBank/DDBJ whole genome shotgun (WGS) entry which is preliminary data.</text>
</comment>
<evidence type="ECO:0000313" key="5">
    <source>
        <dbReference type="Proteomes" id="UP001601059"/>
    </source>
</evidence>
<dbReference type="Gene3D" id="3.30.450.20">
    <property type="entry name" value="PAS domain"/>
    <property type="match status" value="3"/>
</dbReference>
<dbReference type="InterPro" id="IPR001610">
    <property type="entry name" value="PAC"/>
</dbReference>
<dbReference type="PROSITE" id="PS50887">
    <property type="entry name" value="GGDEF"/>
    <property type="match status" value="1"/>
</dbReference>
<keyword evidence="5" id="KW-1185">Reference proteome</keyword>
<dbReference type="Gene3D" id="3.30.70.270">
    <property type="match status" value="1"/>
</dbReference>
<dbReference type="InterPro" id="IPR029787">
    <property type="entry name" value="Nucleotide_cyclase"/>
</dbReference>
<dbReference type="CDD" id="cd00130">
    <property type="entry name" value="PAS"/>
    <property type="match status" value="2"/>
</dbReference>
<reference evidence="4 5" key="1">
    <citation type="submission" date="2024-08" db="EMBL/GenBank/DDBJ databases">
        <title>Two novel Cytobacillus novel species.</title>
        <authorList>
            <person name="Liu G."/>
        </authorList>
    </citation>
    <scope>NUCLEOTIDE SEQUENCE [LARGE SCALE GENOMIC DNA]</scope>
    <source>
        <strain evidence="4 5">FJAT-54145</strain>
    </source>
</reference>